<reference evidence="1 2" key="1">
    <citation type="submission" date="2020-04" db="EMBL/GenBank/DDBJ databases">
        <title>Perkinsus olseni comparative genomics.</title>
        <authorList>
            <person name="Bogema D.R."/>
        </authorList>
    </citation>
    <scope>NUCLEOTIDE SEQUENCE [LARGE SCALE GENOMIC DNA]</scope>
    <source>
        <strain evidence="1 2">ATCC PRA-207</strain>
    </source>
</reference>
<gene>
    <name evidence="1" type="primary">WRAP73_1</name>
    <name evidence="1" type="ORF">FOZ63_005683</name>
</gene>
<comment type="caution">
    <text evidence="1">The sequence shown here is derived from an EMBL/GenBank/DDBJ whole genome shotgun (WGS) entry which is preliminary data.</text>
</comment>
<feature type="non-terminal residue" evidence="1">
    <location>
        <position position="401"/>
    </location>
</feature>
<dbReference type="InterPro" id="IPR011044">
    <property type="entry name" value="Quino_amine_DH_bsu"/>
</dbReference>
<dbReference type="OMA" id="CWHLNGD"/>
<protein>
    <submittedName>
        <fullName evidence="1">WD repeat-containing protein wrap73</fullName>
    </submittedName>
</protein>
<sequence>VRKLCCQSSGDPVIATIPIPTLAGSSSSGLSALAWSPDSRLLLASHNECGSIVVLSPIDHPDWRCTIEQGSAGLAASLWFPDSRHVLSIADFSLRLDVWSLTTQSSIERIEYAKSPTNHSGPAVVASAVPTVAFSNTRQSLAVIRRRECKDYISIHDPQEGFKQVSHFGLPTVDAYGVAWPSFKDSQLLVWENPSASSTAFVLLYVYSIAGKQLHAVKPPSGSLQSDTVCLTGLALFPQEGLVAVGTAGGQAHILNASTWSLLASFSHGDPLPVRTTADEGRCFIYRLEDTDGKQARYKVENRAYESFREDSTLTTELSHHSRPIIRQNRGMQGLTGIRKLEWSPSGRYLSTRDEGQPSAIYVWRLSTRRLLAVLHHSREVRDFKWDPHPAANIEDRARLT</sequence>
<feature type="non-terminal residue" evidence="1">
    <location>
        <position position="1"/>
    </location>
</feature>
<name>A0A7J6U643_PEROL</name>
<evidence type="ECO:0000313" key="2">
    <source>
        <dbReference type="Proteomes" id="UP000553632"/>
    </source>
</evidence>
<dbReference type="EMBL" id="JABANO010006168">
    <property type="protein sequence ID" value="KAF4752270.1"/>
    <property type="molecule type" value="Genomic_DNA"/>
</dbReference>
<keyword evidence="2" id="KW-1185">Reference proteome</keyword>
<evidence type="ECO:0000313" key="1">
    <source>
        <dbReference type="EMBL" id="KAF4752270.1"/>
    </source>
</evidence>
<dbReference type="PANTHER" id="PTHR16220:SF0">
    <property type="entry name" value="WD REPEAT-CONTAINING PROTEIN WRAP73"/>
    <property type="match status" value="1"/>
</dbReference>
<dbReference type="GO" id="GO:1990811">
    <property type="term" value="C:MWP complex"/>
    <property type="evidence" value="ECO:0007669"/>
    <property type="project" value="TreeGrafter"/>
</dbReference>
<dbReference type="AlphaFoldDB" id="A0A7J6U643"/>
<dbReference type="InterPro" id="IPR052778">
    <property type="entry name" value="Centrosome-WD_assoc"/>
</dbReference>
<dbReference type="Proteomes" id="UP000553632">
    <property type="component" value="Unassembled WGS sequence"/>
</dbReference>
<dbReference type="SUPFAM" id="SSF50969">
    <property type="entry name" value="YVTN repeat-like/Quinoprotein amine dehydrogenase"/>
    <property type="match status" value="1"/>
</dbReference>
<dbReference type="PANTHER" id="PTHR16220">
    <property type="entry name" value="WD REPEAT PROTEIN 8-RELATED"/>
    <property type="match status" value="1"/>
</dbReference>
<organism evidence="1 2">
    <name type="scientific">Perkinsus olseni</name>
    <name type="common">Perkinsus atlanticus</name>
    <dbReference type="NCBI Taxonomy" id="32597"/>
    <lineage>
        <taxon>Eukaryota</taxon>
        <taxon>Sar</taxon>
        <taxon>Alveolata</taxon>
        <taxon>Perkinsozoa</taxon>
        <taxon>Perkinsea</taxon>
        <taxon>Perkinsida</taxon>
        <taxon>Perkinsidae</taxon>
        <taxon>Perkinsus</taxon>
    </lineage>
</organism>
<dbReference type="Gene3D" id="2.130.10.10">
    <property type="entry name" value="YVTN repeat-like/Quinoprotein amine dehydrogenase"/>
    <property type="match status" value="2"/>
</dbReference>
<dbReference type="GO" id="GO:0005815">
    <property type="term" value="C:microtubule organizing center"/>
    <property type="evidence" value="ECO:0007669"/>
    <property type="project" value="TreeGrafter"/>
</dbReference>
<accession>A0A7J6U643</accession>
<dbReference type="InterPro" id="IPR015943">
    <property type="entry name" value="WD40/YVTN_repeat-like_dom_sf"/>
</dbReference>
<proteinExistence type="predicted"/>